<evidence type="ECO:0000256" key="1">
    <source>
        <dbReference type="ARBA" id="ARBA00006989"/>
    </source>
</evidence>
<gene>
    <name evidence="4" type="ORF">BCF59_0403</name>
</gene>
<dbReference type="InterPro" id="IPR022742">
    <property type="entry name" value="Hydrolase_4"/>
</dbReference>
<feature type="domain" description="Serine aminopeptidase S33" evidence="3">
    <location>
        <begin position="17"/>
        <end position="249"/>
    </location>
</feature>
<keyword evidence="2" id="KW-0719">Serine esterase</keyword>
<name>A0A4R7UEW5_9BACT</name>
<dbReference type="PANTHER" id="PTHR43798:SF33">
    <property type="entry name" value="HYDROLASE, PUTATIVE (AFU_ORTHOLOGUE AFUA_2G14860)-RELATED"/>
    <property type="match status" value="1"/>
</dbReference>
<sequence>MKTLKYDYPIFFKDNNKPKNPIIFVHGFNSMPEIHNVFMDQWTLSDYYALAFPGNNMLEPKNGDDVSVESFADLIIKFIKDNNLKDVVLIGHSMGGGTISLTYKKEPKLFVKMIYVSPMNKTLLERKEEFFKLFSPTTFEAYKNLLATLSPIYGQALQDPMVEARERKNFESGIVNNPYIMKLGYSLADENLHNAIEAGIKSIDVPILLVLGESDMIINCEKTKAYFKTLAKKIRVEVIQNAGHVPFYENFIKYFTLLTEFYLEK</sequence>
<dbReference type="Pfam" id="PF12146">
    <property type="entry name" value="Hydrolase_4"/>
    <property type="match status" value="1"/>
</dbReference>
<dbReference type="PANTHER" id="PTHR43798">
    <property type="entry name" value="MONOACYLGLYCEROL LIPASE"/>
    <property type="match status" value="1"/>
</dbReference>
<dbReference type="SUPFAM" id="SSF53474">
    <property type="entry name" value="alpha/beta-Hydrolases"/>
    <property type="match status" value="1"/>
</dbReference>
<comment type="similarity">
    <text evidence="1">Belongs to the lipase/esterase LIP3/BchO family.</text>
</comment>
<proteinExistence type="inferred from homology"/>
<protein>
    <submittedName>
        <fullName evidence="4">Triacylglycerol lipase</fullName>
    </submittedName>
</protein>
<reference evidence="4 5" key="1">
    <citation type="submission" date="2019-03" db="EMBL/GenBank/DDBJ databases">
        <title>Genomic Encyclopedia of Archaeal and Bacterial Type Strains, Phase II (KMG-II): from individual species to whole genera.</title>
        <authorList>
            <person name="Goeker M."/>
        </authorList>
    </citation>
    <scope>NUCLEOTIDE SEQUENCE [LARGE SCALE GENOMIC DNA]</scope>
    <source>
        <strain evidence="4 5">ATCC 35214</strain>
    </source>
</reference>
<evidence type="ECO:0000259" key="3">
    <source>
        <dbReference type="Pfam" id="PF12146"/>
    </source>
</evidence>
<comment type="caution">
    <text evidence="4">The sequence shown here is derived from an EMBL/GenBank/DDBJ whole genome shotgun (WGS) entry which is preliminary data.</text>
</comment>
<dbReference type="EMBL" id="SOCN01000001">
    <property type="protein sequence ID" value="TDV24433.1"/>
    <property type="molecule type" value="Genomic_DNA"/>
</dbReference>
<dbReference type="GO" id="GO:0052689">
    <property type="term" value="F:carboxylic ester hydrolase activity"/>
    <property type="evidence" value="ECO:0007669"/>
    <property type="project" value="UniProtKB-KW"/>
</dbReference>
<evidence type="ECO:0000256" key="2">
    <source>
        <dbReference type="ARBA" id="ARBA00022487"/>
    </source>
</evidence>
<dbReference type="AlphaFoldDB" id="A0A4R7UEW5"/>
<keyword evidence="5" id="KW-1185">Reference proteome</keyword>
<dbReference type="InterPro" id="IPR050266">
    <property type="entry name" value="AB_hydrolase_sf"/>
</dbReference>
<accession>A0A4R7UEW5</accession>
<evidence type="ECO:0000313" key="5">
    <source>
        <dbReference type="Proteomes" id="UP000295757"/>
    </source>
</evidence>
<dbReference type="Proteomes" id="UP000295757">
    <property type="component" value="Unassembled WGS sequence"/>
</dbReference>
<evidence type="ECO:0000313" key="4">
    <source>
        <dbReference type="EMBL" id="TDV24433.1"/>
    </source>
</evidence>
<dbReference type="GO" id="GO:0016020">
    <property type="term" value="C:membrane"/>
    <property type="evidence" value="ECO:0007669"/>
    <property type="project" value="TreeGrafter"/>
</dbReference>
<dbReference type="Gene3D" id="3.40.50.1820">
    <property type="entry name" value="alpha/beta hydrolase"/>
    <property type="match status" value="1"/>
</dbReference>
<dbReference type="RefSeq" id="WP_134110717.1">
    <property type="nucleotide sequence ID" value="NZ_SOCN01000001.1"/>
</dbReference>
<dbReference type="OrthoDB" id="403987at2"/>
<organism evidence="4 5">
    <name type="scientific">Mycoplasmopsis mustelae</name>
    <dbReference type="NCBI Taxonomy" id="171289"/>
    <lineage>
        <taxon>Bacteria</taxon>
        <taxon>Bacillati</taxon>
        <taxon>Mycoplasmatota</taxon>
        <taxon>Mycoplasmoidales</taxon>
        <taxon>Metamycoplasmataceae</taxon>
        <taxon>Mycoplasmopsis</taxon>
    </lineage>
</organism>
<dbReference type="InterPro" id="IPR029058">
    <property type="entry name" value="AB_hydrolase_fold"/>
</dbReference>
<keyword evidence="2" id="KW-0378">Hydrolase</keyword>